<feature type="compositionally biased region" description="Low complexity" evidence="1">
    <location>
        <begin position="135"/>
        <end position="175"/>
    </location>
</feature>
<keyword evidence="4" id="KW-1185">Reference proteome</keyword>
<feature type="compositionally biased region" description="Polar residues" evidence="1">
    <location>
        <begin position="67"/>
        <end position="76"/>
    </location>
</feature>
<feature type="compositionally biased region" description="Low complexity" evidence="1">
    <location>
        <begin position="432"/>
        <end position="441"/>
    </location>
</feature>
<protein>
    <submittedName>
        <fullName evidence="2 3">Uncharacterized protein</fullName>
    </submittedName>
</protein>
<feature type="compositionally biased region" description="Basic residues" evidence="1">
    <location>
        <begin position="492"/>
        <end position="501"/>
    </location>
</feature>
<dbReference type="STRING" id="683840.U5HCF9"/>
<feature type="region of interest" description="Disordered" evidence="1">
    <location>
        <begin position="33"/>
        <end position="470"/>
    </location>
</feature>
<dbReference type="AlphaFoldDB" id="U5HCF9"/>
<evidence type="ECO:0000313" key="2">
    <source>
        <dbReference type="EMBL" id="KDE04701.1"/>
    </source>
</evidence>
<feature type="compositionally biased region" description="Basic and acidic residues" evidence="1">
    <location>
        <begin position="363"/>
        <end position="384"/>
    </location>
</feature>
<feature type="compositionally biased region" description="Low complexity" evidence="1">
    <location>
        <begin position="248"/>
        <end position="259"/>
    </location>
</feature>
<accession>U5HCF9</accession>
<gene>
    <name evidence="2" type="ORF">MVLG_04841</name>
</gene>
<feature type="compositionally biased region" description="Basic residues" evidence="1">
    <location>
        <begin position="236"/>
        <end position="247"/>
    </location>
</feature>
<feature type="compositionally biased region" description="Basic and acidic residues" evidence="1">
    <location>
        <begin position="200"/>
        <end position="211"/>
    </location>
</feature>
<dbReference type="InParanoid" id="U5HCF9"/>
<reference evidence="2 4" key="3">
    <citation type="journal article" date="2015" name="BMC Genomics">
        <title>Sex and parasites: genomic and transcriptomic analysis of Microbotryum lychnidis-dioicae, the biotrophic and plant-castrating anther smut fungus.</title>
        <authorList>
            <person name="Perlin M.H."/>
            <person name="Amselem J."/>
            <person name="Fontanillas E."/>
            <person name="Toh S.S."/>
            <person name="Chen Z."/>
            <person name="Goldberg J."/>
            <person name="Duplessis S."/>
            <person name="Henrissat B."/>
            <person name="Young S."/>
            <person name="Zeng Q."/>
            <person name="Aguileta G."/>
            <person name="Petit E."/>
            <person name="Badouin H."/>
            <person name="Andrews J."/>
            <person name="Razeeq D."/>
            <person name="Gabaldon T."/>
            <person name="Quesneville H."/>
            <person name="Giraud T."/>
            <person name="Hood M.E."/>
            <person name="Schultz D.J."/>
            <person name="Cuomo C.A."/>
        </authorList>
    </citation>
    <scope>NUCLEOTIDE SEQUENCE [LARGE SCALE GENOMIC DNA]</scope>
    <source>
        <strain evidence="4">p1A1 Lamole</strain>
        <strain evidence="2">P1A1 Lamole</strain>
    </source>
</reference>
<dbReference type="Proteomes" id="UP000017200">
    <property type="component" value="Unassembled WGS sequence"/>
</dbReference>
<feature type="compositionally biased region" description="Polar residues" evidence="1">
    <location>
        <begin position="190"/>
        <end position="199"/>
    </location>
</feature>
<dbReference type="EMBL" id="GL541700">
    <property type="protein sequence ID" value="KDE04701.1"/>
    <property type="molecule type" value="Genomic_DNA"/>
</dbReference>
<feature type="compositionally biased region" description="Basic residues" evidence="1">
    <location>
        <begin position="385"/>
        <end position="401"/>
    </location>
</feature>
<feature type="compositionally biased region" description="Low complexity" evidence="1">
    <location>
        <begin position="295"/>
        <end position="307"/>
    </location>
</feature>
<dbReference type="OrthoDB" id="10521728at2759"/>
<evidence type="ECO:0000313" key="3">
    <source>
        <dbReference type="EnsemblFungi" id="MVLG_04841T0"/>
    </source>
</evidence>
<evidence type="ECO:0000256" key="1">
    <source>
        <dbReference type="SAM" id="MobiDB-lite"/>
    </source>
</evidence>
<feature type="compositionally biased region" description="Basic and acidic residues" evidence="1">
    <location>
        <begin position="482"/>
        <end position="491"/>
    </location>
</feature>
<reference evidence="3" key="4">
    <citation type="submission" date="2015-06" db="UniProtKB">
        <authorList>
            <consortium name="EnsemblFungi"/>
        </authorList>
    </citation>
    <scope>IDENTIFICATION</scope>
</reference>
<dbReference type="EnsemblFungi" id="MVLG_04841T0">
    <property type="protein sequence ID" value="MVLG_04841T0"/>
    <property type="gene ID" value="MVLG_04841"/>
</dbReference>
<dbReference type="HOGENOM" id="CLU_544223_0_0_1"/>
<dbReference type="EMBL" id="AEIJ01000480">
    <property type="status" value="NOT_ANNOTATED_CDS"/>
    <property type="molecule type" value="Genomic_DNA"/>
</dbReference>
<feature type="compositionally biased region" description="Basic residues" evidence="1">
    <location>
        <begin position="341"/>
        <end position="353"/>
    </location>
</feature>
<reference evidence="2" key="2">
    <citation type="submission" date="2010-11" db="EMBL/GenBank/DDBJ databases">
        <authorList>
            <consortium name="The Broad Institute Genome Sequencing Platform"/>
            <person name="Earl A."/>
            <person name="Ward D."/>
            <person name="Feldgarden M."/>
            <person name="Gevers D."/>
            <person name="Butler R."/>
            <person name="Young S.K."/>
            <person name="Zeng Q."/>
            <person name="Gargeya S."/>
            <person name="Fitzgerald M."/>
            <person name="Haas B."/>
            <person name="Abouelleil A."/>
            <person name="Alvarado L."/>
            <person name="Arachchi H.M."/>
            <person name="Berlin A."/>
            <person name="Brown A."/>
            <person name="Chapman S.B."/>
            <person name="Chen Z."/>
            <person name="Dunbar C."/>
            <person name="Freedman E."/>
            <person name="Gearin G."/>
            <person name="Gellesch M."/>
            <person name="Goldberg J."/>
            <person name="Griggs A."/>
            <person name="Gujja S."/>
            <person name="Heilman E."/>
            <person name="Heiman D."/>
            <person name="Howarth C."/>
            <person name="Larson L."/>
            <person name="Lui A."/>
            <person name="MacDonald P.J.P."/>
            <person name="Mehta T."/>
            <person name="Montmayeur A."/>
            <person name="Murphy C."/>
            <person name="Neiman D."/>
            <person name="Pearson M."/>
            <person name="Priest M."/>
            <person name="Roberts A."/>
            <person name="Saif S."/>
            <person name="Shea T."/>
            <person name="Shenoy N."/>
            <person name="Sisk P."/>
            <person name="Stolte C."/>
            <person name="Sykes S."/>
            <person name="White J."/>
            <person name="Yandava C."/>
            <person name="Wortman J."/>
            <person name="Nusbaum C."/>
            <person name="Birren B."/>
        </authorList>
    </citation>
    <scope>NUCLEOTIDE SEQUENCE</scope>
    <source>
        <strain evidence="2">P1A1 Lamole</strain>
    </source>
</reference>
<sequence>MPPPTPRRRTPAKNVNTSIFTFQAPSIRIPTFNSPIKRLKTPTTDDLDGAQTRDEARQARLRGPAGQTWNNLNTLLTRGPTKLPSFSAVPGANSRAGRPKNATPGGPKNPKAPKTPKKTPKTPSKAESTKKSARKSSVAAKTRVLQPTPRSATRSAAATATTAALKTKAAVAASAGPKSNQRRNGKRNALPSSPLGSHRSNAETEADREVEQVDEPVQVEAPPPPDPPLIASTSKGKTKAPPKRVPAKKVAPVKVSRAVAIRRRKPAVEPEPEANSDDSEIKVVERRIKPKALAKKVPPAATQSISSSPPPPPASEKLDLEEINEPMLPLASTSRATIKAPSKRAATRTKSARGSKAVAVRQQRKESPDHDDQNAENVRTEKQPVKKKPNDRKHTAPKAKARSGQAETSELEDDVVTLLRPSKHTLDEDLDGSISDSSFDDGPVVKRRKSGGSASAFDNAKNKSGAPSSLDTIFAGVRSKMVEKMATDKPRTRPKAGLGKR</sequence>
<organism evidence="2">
    <name type="scientific">Microbotryum lychnidis-dioicae (strain p1A1 Lamole / MvSl-1064)</name>
    <name type="common">Anther smut fungus</name>
    <dbReference type="NCBI Taxonomy" id="683840"/>
    <lineage>
        <taxon>Eukaryota</taxon>
        <taxon>Fungi</taxon>
        <taxon>Dikarya</taxon>
        <taxon>Basidiomycota</taxon>
        <taxon>Pucciniomycotina</taxon>
        <taxon>Microbotryomycetes</taxon>
        <taxon>Microbotryales</taxon>
        <taxon>Microbotryaceae</taxon>
        <taxon>Microbotryum</taxon>
    </lineage>
</organism>
<proteinExistence type="predicted"/>
<feature type="region of interest" description="Disordered" evidence="1">
    <location>
        <begin position="482"/>
        <end position="501"/>
    </location>
</feature>
<reference evidence="4" key="1">
    <citation type="submission" date="2010-11" db="EMBL/GenBank/DDBJ databases">
        <title>The genome sequence of Microbotryum violaceum strain p1A1 Lamole.</title>
        <authorList>
            <person name="Cuomo C."/>
            <person name="Perlin M."/>
            <person name="Young S.K."/>
            <person name="Zeng Q."/>
            <person name="Gargeya S."/>
            <person name="Alvarado L."/>
            <person name="Berlin A."/>
            <person name="Chapman S.B."/>
            <person name="Chen Z."/>
            <person name="Freedman E."/>
            <person name="Gellesch M."/>
            <person name="Goldberg J."/>
            <person name="Griggs A."/>
            <person name="Gujja S."/>
            <person name="Heilman E."/>
            <person name="Heiman D."/>
            <person name="Howarth C."/>
            <person name="Mehta T."/>
            <person name="Neiman D."/>
            <person name="Pearson M."/>
            <person name="Roberts A."/>
            <person name="Saif S."/>
            <person name="Shea T."/>
            <person name="Shenoy N."/>
            <person name="Sisk P."/>
            <person name="Stolte C."/>
            <person name="Sykes S."/>
            <person name="White J."/>
            <person name="Yandava C."/>
            <person name="Haas B."/>
            <person name="Nusbaum C."/>
            <person name="Birren B."/>
        </authorList>
    </citation>
    <scope>NUCLEOTIDE SEQUENCE [LARGE SCALE GENOMIC DNA]</scope>
    <source>
        <strain evidence="4">p1A1 Lamole</strain>
    </source>
</reference>
<evidence type="ECO:0000313" key="4">
    <source>
        <dbReference type="Proteomes" id="UP000017200"/>
    </source>
</evidence>
<name>U5HCF9_USTV1</name>